<gene>
    <name evidence="1" type="ORF">EVA_16714</name>
</gene>
<name>J9G6Q6_9ZZZZ</name>
<dbReference type="EMBL" id="AMCI01005953">
    <property type="protein sequence ID" value="EJW95179.1"/>
    <property type="molecule type" value="Genomic_DNA"/>
</dbReference>
<proteinExistence type="predicted"/>
<dbReference type="AlphaFoldDB" id="J9G6Q6"/>
<evidence type="ECO:0000313" key="1">
    <source>
        <dbReference type="EMBL" id="EJW95179.1"/>
    </source>
</evidence>
<sequence length="95" mass="10429">MVFASLLLSLAAFGSVSAQTGSKSIDLKEITGGKFRQVTAIGDMRSLPDGEHYTAMNDDKSMIVKYSYRTGNPVDTLFNARKARECTFTDFDGYT</sequence>
<accession>J9G6Q6</accession>
<feature type="non-terminal residue" evidence="1">
    <location>
        <position position="95"/>
    </location>
</feature>
<comment type="caution">
    <text evidence="1">The sequence shown here is derived from an EMBL/GenBank/DDBJ whole genome shotgun (WGS) entry which is preliminary data.</text>
</comment>
<organism evidence="1">
    <name type="scientific">gut metagenome</name>
    <dbReference type="NCBI Taxonomy" id="749906"/>
    <lineage>
        <taxon>unclassified sequences</taxon>
        <taxon>metagenomes</taxon>
        <taxon>organismal metagenomes</taxon>
    </lineage>
</organism>
<reference evidence="1" key="1">
    <citation type="journal article" date="2012" name="PLoS ONE">
        <title>Gene sets for utilization of primary and secondary nutrition supplies in the distal gut of endangered iberian lynx.</title>
        <authorList>
            <person name="Alcaide M."/>
            <person name="Messina E."/>
            <person name="Richter M."/>
            <person name="Bargiela R."/>
            <person name="Peplies J."/>
            <person name="Huws S.A."/>
            <person name="Newbold C.J."/>
            <person name="Golyshin P.N."/>
            <person name="Simon M.A."/>
            <person name="Lopez G."/>
            <person name="Yakimov M.M."/>
            <person name="Ferrer M."/>
        </authorList>
    </citation>
    <scope>NUCLEOTIDE SEQUENCE</scope>
</reference>
<protein>
    <submittedName>
        <fullName evidence="1">Dipeptidyl-peptidase IV</fullName>
    </submittedName>
</protein>